<evidence type="ECO:0000313" key="2">
    <source>
        <dbReference type="EMBL" id="GAU98006.1"/>
    </source>
</evidence>
<name>A0A1D1V8L0_RAMVA</name>
<organism evidence="2 3">
    <name type="scientific">Ramazzottius varieornatus</name>
    <name type="common">Water bear</name>
    <name type="synonym">Tardigrade</name>
    <dbReference type="NCBI Taxonomy" id="947166"/>
    <lineage>
        <taxon>Eukaryota</taxon>
        <taxon>Metazoa</taxon>
        <taxon>Ecdysozoa</taxon>
        <taxon>Tardigrada</taxon>
        <taxon>Eutardigrada</taxon>
        <taxon>Parachela</taxon>
        <taxon>Hypsibioidea</taxon>
        <taxon>Ramazzottiidae</taxon>
        <taxon>Ramazzottius</taxon>
    </lineage>
</organism>
<keyword evidence="1" id="KW-1133">Transmembrane helix</keyword>
<proteinExistence type="predicted"/>
<dbReference type="EMBL" id="BDGG01000004">
    <property type="protein sequence ID" value="GAU98006.1"/>
    <property type="molecule type" value="Genomic_DNA"/>
</dbReference>
<protein>
    <submittedName>
        <fullName evidence="2">Uncharacterized protein</fullName>
    </submittedName>
</protein>
<reference evidence="2 3" key="1">
    <citation type="journal article" date="2016" name="Nat. Commun.">
        <title>Extremotolerant tardigrade genome and improved radiotolerance of human cultured cells by tardigrade-unique protein.</title>
        <authorList>
            <person name="Hashimoto T."/>
            <person name="Horikawa D.D."/>
            <person name="Saito Y."/>
            <person name="Kuwahara H."/>
            <person name="Kozuka-Hata H."/>
            <person name="Shin-I T."/>
            <person name="Minakuchi Y."/>
            <person name="Ohishi K."/>
            <person name="Motoyama A."/>
            <person name="Aizu T."/>
            <person name="Enomoto A."/>
            <person name="Kondo K."/>
            <person name="Tanaka S."/>
            <person name="Hara Y."/>
            <person name="Koshikawa S."/>
            <person name="Sagara H."/>
            <person name="Miura T."/>
            <person name="Yokobori S."/>
            <person name="Miyagawa K."/>
            <person name="Suzuki Y."/>
            <person name="Kubo T."/>
            <person name="Oyama M."/>
            <person name="Kohara Y."/>
            <person name="Fujiyama A."/>
            <person name="Arakawa K."/>
            <person name="Katayama T."/>
            <person name="Toyoda A."/>
            <person name="Kunieda T."/>
        </authorList>
    </citation>
    <scope>NUCLEOTIDE SEQUENCE [LARGE SCALE GENOMIC DNA]</scope>
    <source>
        <strain evidence="2 3">YOKOZUNA-1</strain>
    </source>
</reference>
<feature type="transmembrane region" description="Helical" evidence="1">
    <location>
        <begin position="48"/>
        <end position="72"/>
    </location>
</feature>
<evidence type="ECO:0000256" key="1">
    <source>
        <dbReference type="SAM" id="Phobius"/>
    </source>
</evidence>
<keyword evidence="1" id="KW-0472">Membrane</keyword>
<dbReference type="Proteomes" id="UP000186922">
    <property type="component" value="Unassembled WGS sequence"/>
</dbReference>
<keyword evidence="1" id="KW-0812">Transmembrane</keyword>
<accession>A0A1D1V8L0</accession>
<gene>
    <name evidence="2" type="primary">RvY_09210-1</name>
    <name evidence="2" type="synonym">RvY_09210.1</name>
    <name evidence="2" type="ORF">RvY_09210</name>
</gene>
<comment type="caution">
    <text evidence="2">The sequence shown here is derived from an EMBL/GenBank/DDBJ whole genome shotgun (WGS) entry which is preliminary data.</text>
</comment>
<dbReference type="AlphaFoldDB" id="A0A1D1V8L0"/>
<keyword evidence="3" id="KW-1185">Reference proteome</keyword>
<sequence length="157" mass="16494">MLLPCPSPVNTDLPFADPGTFHVSIGLLIGRFCSELKTSITMPRSLSIAGSAVVVLLLAMSIASSALPYGYFSGMQEWMKRSNGGSILATESDRELLSSILRELKDSKSSDLSFAGGKAALLPFDFGIGHRGHSGAQLANYFDAVAASQSALGPGRK</sequence>
<evidence type="ECO:0000313" key="3">
    <source>
        <dbReference type="Proteomes" id="UP000186922"/>
    </source>
</evidence>